<proteinExistence type="predicted"/>
<feature type="domain" description="Reverse transcriptase" evidence="1">
    <location>
        <begin position="123"/>
        <end position="346"/>
    </location>
</feature>
<comment type="caution">
    <text evidence="2">The sequence shown here is derived from an EMBL/GenBank/DDBJ whole genome shotgun (WGS) entry which is preliminary data.</text>
</comment>
<evidence type="ECO:0000313" key="2">
    <source>
        <dbReference type="EMBL" id="MCP1674099.1"/>
    </source>
</evidence>
<gene>
    <name evidence="2" type="ORF">J2T57_001198</name>
</gene>
<dbReference type="Proteomes" id="UP001205843">
    <property type="component" value="Unassembled WGS sequence"/>
</dbReference>
<name>A0AAE3G301_9GAMM</name>
<keyword evidence="3" id="KW-1185">Reference proteome</keyword>
<evidence type="ECO:0000313" key="3">
    <source>
        <dbReference type="Proteomes" id="UP001205843"/>
    </source>
</evidence>
<dbReference type="Pfam" id="PF00078">
    <property type="entry name" value="RVT_1"/>
    <property type="match status" value="1"/>
</dbReference>
<dbReference type="EMBL" id="JALJXV010000002">
    <property type="protein sequence ID" value="MCP1674099.1"/>
    <property type="molecule type" value="Genomic_DNA"/>
</dbReference>
<dbReference type="PROSITE" id="PS50878">
    <property type="entry name" value="RT_POL"/>
    <property type="match status" value="1"/>
</dbReference>
<evidence type="ECO:0000259" key="1">
    <source>
        <dbReference type="PROSITE" id="PS50878"/>
    </source>
</evidence>
<protein>
    <recommendedName>
        <fullName evidence="1">Reverse transcriptase domain-containing protein</fullName>
    </recommendedName>
</protein>
<reference evidence="2" key="1">
    <citation type="submission" date="2022-03" db="EMBL/GenBank/DDBJ databases">
        <title>Genomic Encyclopedia of Type Strains, Phase III (KMG-III): the genomes of soil and plant-associated and newly described type strains.</title>
        <authorList>
            <person name="Whitman W."/>
        </authorList>
    </citation>
    <scope>NUCLEOTIDE SEQUENCE</scope>
    <source>
        <strain evidence="2">ANL 6-2</strain>
    </source>
</reference>
<dbReference type="NCBIfam" id="NF041748">
    <property type="entry name" value="Drt3b"/>
    <property type="match status" value="1"/>
</dbReference>
<organism evidence="2 3">
    <name type="scientific">Natronocella acetinitrilica</name>
    <dbReference type="NCBI Taxonomy" id="414046"/>
    <lineage>
        <taxon>Bacteria</taxon>
        <taxon>Pseudomonadati</taxon>
        <taxon>Pseudomonadota</taxon>
        <taxon>Gammaproteobacteria</taxon>
        <taxon>Chromatiales</taxon>
        <taxon>Ectothiorhodospiraceae</taxon>
        <taxon>Natronocella</taxon>
    </lineage>
</organism>
<dbReference type="InterPro" id="IPR000477">
    <property type="entry name" value="RT_dom"/>
</dbReference>
<accession>A0AAE3G301</accession>
<dbReference type="CDD" id="cd01646">
    <property type="entry name" value="RT_Bac_retron_I"/>
    <property type="match status" value="1"/>
</dbReference>
<sequence>MRYRIPFDPRDFDRVILTETLPYECPFIFSNDFFYARLRKELAGKTDALTKEFLQSGDLPYTVPYSYEASLGGGRFRTLSVLHPQTQLDVREFYKRYFSMIIDRCGISPVSIRRPARIASAFYEKELLKTNDEIKSDEVEAQPEDVHRTHRRFSSSFFVYKSFARLFEFYNSSDFLNLEKRYERFTSFDISKCFYNIYSHSIAWAVKSRSFAKVNTRATSFENDFDKLMQKGNFSETNGIVVGPEVSRIFAEIILQDIDMRVAHRLRQRKLYHRQQYEIRRYIDDYFLFTNDEHTENVVIQTHETVLADYKLFLNREKLKKTTRPFSTPISAAKHELLDLLEGVFADLFVSGELAKHGGHDYSPNRSYARHRQGSVHVREYFDWSWTPRKLLDRYKATVKAYDIRYEDVSGFFLGIIRHRLLQAFTRLCCAMDRDVEYNSLNRLIGFIVEVVFFVVMTDVRVRPVDIAAQILVLLKEALADYDPPLIQIFEEAVQIDFARSFLSGGEESVATLHPLEFCSLLVTVSNVTPNWKVDPSTLLEFWQAVSSRQAPVNETRKFPYFEAVSIVYFCKYDPDYDRVREEVANSLVTALSEPHPRFHASLTLALFDFMSCPFLAESQKRQIASEAWKSTFMVPSAKGNKVSEFITFTSSKTWFVDWESEINVRRALFKKELRASY</sequence>
<dbReference type="AlphaFoldDB" id="A0AAE3G301"/>